<evidence type="ECO:0000313" key="3">
    <source>
        <dbReference type="Proteomes" id="UP001597387"/>
    </source>
</evidence>
<name>A0ABW4ZKR6_9SPHI</name>
<feature type="domain" description="Glycosyl hydrolase family 30 beta sandwich" evidence="1">
    <location>
        <begin position="411"/>
        <end position="445"/>
    </location>
</feature>
<protein>
    <submittedName>
        <fullName evidence="2">Glycoside hydrolase family 30 protein</fullName>
    </submittedName>
</protein>
<comment type="caution">
    <text evidence="2">The sequence shown here is derived from an EMBL/GenBank/DDBJ whole genome shotgun (WGS) entry which is preliminary data.</text>
</comment>
<reference evidence="3" key="1">
    <citation type="journal article" date="2019" name="Int. J. Syst. Evol. Microbiol.">
        <title>The Global Catalogue of Microorganisms (GCM) 10K type strain sequencing project: providing services to taxonomists for standard genome sequencing and annotation.</title>
        <authorList>
            <consortium name="The Broad Institute Genomics Platform"/>
            <consortium name="The Broad Institute Genome Sequencing Center for Infectious Disease"/>
            <person name="Wu L."/>
            <person name="Ma J."/>
        </authorList>
    </citation>
    <scope>NUCLEOTIDE SEQUENCE [LARGE SCALE GENOMIC DNA]</scope>
    <source>
        <strain evidence="3">KCTC 42217</strain>
    </source>
</reference>
<dbReference type="EMBL" id="JBHUHZ010000001">
    <property type="protein sequence ID" value="MFD2162222.1"/>
    <property type="molecule type" value="Genomic_DNA"/>
</dbReference>
<evidence type="ECO:0000313" key="2">
    <source>
        <dbReference type="EMBL" id="MFD2162222.1"/>
    </source>
</evidence>
<keyword evidence="2" id="KW-0378">Hydrolase</keyword>
<accession>A0ABW4ZKR6</accession>
<dbReference type="GO" id="GO:0016787">
    <property type="term" value="F:hydrolase activity"/>
    <property type="evidence" value="ECO:0007669"/>
    <property type="project" value="UniProtKB-KW"/>
</dbReference>
<keyword evidence="3" id="KW-1185">Reference proteome</keyword>
<dbReference type="Gene3D" id="3.20.20.80">
    <property type="entry name" value="Glycosidases"/>
    <property type="match status" value="1"/>
</dbReference>
<proteinExistence type="predicted"/>
<gene>
    <name evidence="2" type="ORF">ACFSJU_07445</name>
</gene>
<dbReference type="SUPFAM" id="SSF51445">
    <property type="entry name" value="(Trans)glycosidases"/>
    <property type="match status" value="1"/>
</dbReference>
<sequence>MSEFKTLFSFLLVAIILQSPLRLIAQEQQEGKYVIRLDKPKQVIWGLGVEVQNDAIGSGNSGLPDKVVAIPHDLIRSERKRFYKDLLKGFRYCRLAMGLYFRGLDTSGRYMEERYPNQLSDLKEMITKSGMEGISMEYWSPAPYWKSTNSYLGGTLKSDKPEFLDAFGDALSADIRYITKSGIKVSMWGLQNEPSIGSVETLTLGTAPQSYSHCYYEPDLYFKTFKAVAPKINQLIPKSLIMVDSWNGNSGDIGKLIQKDTSALKYVGAWVYHRIGSNSDQIRKESPIYTSNTFGRPVYQNEFEYQKPTNDSLCINTAQNIMNWFTFANSPTWFWLHALKPTYNVEASGYCLGFWRPEDDNNYTNHSSIKKRHWDYNPDNFNAIAGFLKYMPWNSQRYEVDEPVIRNDNRIMAFKTPKGKLAFVLTNRSQTPFSFDVSTGLNKKFKGVRYSPAVRNEPIGMKKGKDITTTLQPLSIEFWVEQ</sequence>
<organism evidence="2 3">
    <name type="scientific">Paradesertivirga mongoliensis</name>
    <dbReference type="NCBI Taxonomy" id="2100740"/>
    <lineage>
        <taxon>Bacteria</taxon>
        <taxon>Pseudomonadati</taxon>
        <taxon>Bacteroidota</taxon>
        <taxon>Sphingobacteriia</taxon>
        <taxon>Sphingobacteriales</taxon>
        <taxon>Sphingobacteriaceae</taxon>
        <taxon>Paradesertivirga</taxon>
    </lineage>
</organism>
<dbReference type="Proteomes" id="UP001597387">
    <property type="component" value="Unassembled WGS sequence"/>
</dbReference>
<dbReference type="InterPro" id="IPR033452">
    <property type="entry name" value="GH30_C"/>
</dbReference>
<evidence type="ECO:0000259" key="1">
    <source>
        <dbReference type="Pfam" id="PF17189"/>
    </source>
</evidence>
<dbReference type="RefSeq" id="WP_255897713.1">
    <property type="nucleotide sequence ID" value="NZ_JAFMZO010000001.1"/>
</dbReference>
<dbReference type="InterPro" id="IPR017853">
    <property type="entry name" value="GH"/>
</dbReference>
<dbReference type="Pfam" id="PF17189">
    <property type="entry name" value="Glyco_hydro_30C"/>
    <property type="match status" value="1"/>
</dbReference>